<evidence type="ECO:0000256" key="2">
    <source>
        <dbReference type="ARBA" id="ARBA00022723"/>
    </source>
</evidence>
<evidence type="ECO:0000256" key="7">
    <source>
        <dbReference type="PROSITE-ProRule" id="PRU00042"/>
    </source>
</evidence>
<evidence type="ECO:0000256" key="8">
    <source>
        <dbReference type="SAM" id="MobiDB-lite"/>
    </source>
</evidence>
<feature type="domain" description="C2H2-type" evidence="9">
    <location>
        <begin position="503"/>
        <end position="530"/>
    </location>
</feature>
<dbReference type="GeneTree" id="ENSGT01150000286958"/>
<feature type="compositionally biased region" description="Basic and acidic residues" evidence="8">
    <location>
        <begin position="343"/>
        <end position="357"/>
    </location>
</feature>
<dbReference type="Pfam" id="PF00096">
    <property type="entry name" value="zf-C2H2"/>
    <property type="match status" value="2"/>
</dbReference>
<dbReference type="AlphaFoldDB" id="A0A8C4QTC6"/>
<dbReference type="Proteomes" id="UP000694388">
    <property type="component" value="Unplaced"/>
</dbReference>
<feature type="domain" description="C2H2-type" evidence="9">
    <location>
        <begin position="447"/>
        <end position="474"/>
    </location>
</feature>
<dbReference type="GO" id="GO:0008270">
    <property type="term" value="F:zinc ion binding"/>
    <property type="evidence" value="ECO:0007669"/>
    <property type="project" value="UniProtKB-KW"/>
</dbReference>
<dbReference type="InterPro" id="IPR036236">
    <property type="entry name" value="Znf_C2H2_sf"/>
</dbReference>
<dbReference type="SMART" id="SM00355">
    <property type="entry name" value="ZnF_C2H2"/>
    <property type="match status" value="3"/>
</dbReference>
<dbReference type="PROSITE" id="PS50157">
    <property type="entry name" value="ZINC_FINGER_C2H2_2"/>
    <property type="match status" value="3"/>
</dbReference>
<dbReference type="FunFam" id="3.30.160.60:FF:000478">
    <property type="entry name" value="Zinc finger protein 133"/>
    <property type="match status" value="1"/>
</dbReference>
<evidence type="ECO:0000259" key="9">
    <source>
        <dbReference type="PROSITE" id="PS50157"/>
    </source>
</evidence>
<accession>A0A8C4QTC6</accession>
<evidence type="ECO:0000256" key="1">
    <source>
        <dbReference type="ARBA" id="ARBA00004123"/>
    </source>
</evidence>
<name>A0A8C4QTC6_EPTBU</name>
<evidence type="ECO:0000256" key="6">
    <source>
        <dbReference type="ARBA" id="ARBA00023242"/>
    </source>
</evidence>
<dbReference type="FunFam" id="3.30.160.60:FF:000065">
    <property type="entry name" value="B-cell CLL/lymphoma 6, member B"/>
    <property type="match status" value="1"/>
</dbReference>
<evidence type="ECO:0000313" key="11">
    <source>
        <dbReference type="Proteomes" id="UP000694388"/>
    </source>
</evidence>
<evidence type="ECO:0000256" key="4">
    <source>
        <dbReference type="ARBA" id="ARBA00022771"/>
    </source>
</evidence>
<sequence length="541" mass="57434">MAGAATLSCRLRSVVSLSQQANANDNRDQMIDEKGVGVACSDPPVDFLGLLVALGGPPSLAATLQQELGISDMESLRANASSALRRQRLLAAARRRLAPEACTALCRALAACASVEEEPPPASPPVLADVLQALVITLKSLGRELLSAAQRFGALEAGLQATGEPASTYITAEGDEYHASGEYDGPLAFEGVISASGEAAMESAYEREVADSFGEIASGLDGNAMYIGASDGSIAPTESKALGHLPTSCNAEQNDSNQPNTWQAVNVKAEPGDQECGGVSDNCRCNIKSEVRPTGFLQDTTSSPRSLHIDSSLSFFPFVAPGQPPCSTDSGRTRPFCNSRRRPTSERHEWPAHDVARMEGQGQPRGSASEANTKLISETHGYGGSEQENLWGEELGTHANWDTAGNGGEGGGGGECTSVELPHVGESHGMADTVQELVPAPAMYKPFFCDDCGQGFTQQSNLRVHRRTHTGERPFRCPDCGRGFSLAYNMLRHRRTHTGEKPFGCATCGLTFRLKHHLLRHAKKHSSNATPNVSNLPPPLT</sequence>
<dbReference type="Gene3D" id="3.30.160.60">
    <property type="entry name" value="Classic Zinc Finger"/>
    <property type="match status" value="3"/>
</dbReference>
<dbReference type="FunFam" id="3.30.160.60:FF:002343">
    <property type="entry name" value="Zinc finger protein 33A"/>
    <property type="match status" value="1"/>
</dbReference>
<keyword evidence="5" id="KW-0862">Zinc</keyword>
<keyword evidence="2" id="KW-0479">Metal-binding</keyword>
<dbReference type="Ensembl" id="ENSEBUT00000020541.1">
    <property type="protein sequence ID" value="ENSEBUP00000019965.1"/>
    <property type="gene ID" value="ENSEBUG00000012396.1"/>
</dbReference>
<evidence type="ECO:0000256" key="5">
    <source>
        <dbReference type="ARBA" id="ARBA00022833"/>
    </source>
</evidence>
<keyword evidence="4 7" id="KW-0863">Zinc-finger</keyword>
<keyword evidence="11" id="KW-1185">Reference proteome</keyword>
<dbReference type="InterPro" id="IPR013087">
    <property type="entry name" value="Znf_C2H2_type"/>
</dbReference>
<dbReference type="PROSITE" id="PS00028">
    <property type="entry name" value="ZINC_FINGER_C2H2_1"/>
    <property type="match status" value="3"/>
</dbReference>
<organism evidence="10 11">
    <name type="scientific">Eptatretus burgeri</name>
    <name type="common">Inshore hagfish</name>
    <dbReference type="NCBI Taxonomy" id="7764"/>
    <lineage>
        <taxon>Eukaryota</taxon>
        <taxon>Metazoa</taxon>
        <taxon>Chordata</taxon>
        <taxon>Craniata</taxon>
        <taxon>Vertebrata</taxon>
        <taxon>Cyclostomata</taxon>
        <taxon>Myxini</taxon>
        <taxon>Myxiniformes</taxon>
        <taxon>Myxinidae</taxon>
        <taxon>Eptatretinae</taxon>
        <taxon>Eptatretus</taxon>
    </lineage>
</organism>
<comment type="subcellular location">
    <subcellularLocation>
        <location evidence="1">Nucleus</location>
    </subcellularLocation>
</comment>
<dbReference type="GO" id="GO:0005634">
    <property type="term" value="C:nucleus"/>
    <property type="evidence" value="ECO:0007669"/>
    <property type="project" value="UniProtKB-SubCell"/>
</dbReference>
<dbReference type="Ensembl" id="ENSEBUT00000020530.1">
    <property type="protein sequence ID" value="ENSEBUP00000019954.1"/>
    <property type="gene ID" value="ENSEBUG00000012396.1"/>
</dbReference>
<dbReference type="PANTHER" id="PTHR23235">
    <property type="entry name" value="KRUEPPEL-LIKE TRANSCRIPTION FACTOR"/>
    <property type="match status" value="1"/>
</dbReference>
<protein>
    <recommendedName>
        <fullName evidence="9">C2H2-type domain-containing protein</fullName>
    </recommendedName>
</protein>
<dbReference type="SUPFAM" id="SSF57667">
    <property type="entry name" value="beta-beta-alpha zinc fingers"/>
    <property type="match status" value="2"/>
</dbReference>
<keyword evidence="3" id="KW-0677">Repeat</keyword>
<feature type="domain" description="C2H2-type" evidence="9">
    <location>
        <begin position="475"/>
        <end position="502"/>
    </location>
</feature>
<evidence type="ECO:0000256" key="3">
    <source>
        <dbReference type="ARBA" id="ARBA00022737"/>
    </source>
</evidence>
<feature type="region of interest" description="Disordered" evidence="8">
    <location>
        <begin position="522"/>
        <end position="541"/>
    </location>
</feature>
<keyword evidence="6" id="KW-0539">Nucleus</keyword>
<proteinExistence type="predicted"/>
<evidence type="ECO:0000313" key="10">
    <source>
        <dbReference type="Ensembl" id="ENSEBUP00000019954.1"/>
    </source>
</evidence>
<reference evidence="10" key="1">
    <citation type="submission" date="2025-05" db="UniProtKB">
        <authorList>
            <consortium name="Ensembl"/>
        </authorList>
    </citation>
    <scope>IDENTIFICATION</scope>
</reference>
<feature type="region of interest" description="Disordered" evidence="8">
    <location>
        <begin position="324"/>
        <end position="370"/>
    </location>
</feature>